<dbReference type="Pfam" id="PF00501">
    <property type="entry name" value="AMP-binding"/>
    <property type="match status" value="1"/>
</dbReference>
<sequence length="534" mass="58087">MTQLIHRSTFDQAEQTPDAKALCFGGLSLCYGELSEAIQRLASLYIDQGLARGERVGVYLEKRPETVIALFGAAAAGGVFVPVNPLLKAEQVAHILADCNVRLLVTSTERLALLRPVLPLCPDLHAILVIGQMPEDADSSPVKLISWDAAQSSFGPGTTFKPHRVIDSDVAAILYTSGSTGRPKGVVLSHRNLVAGAASVSTYLENNAQDRILSVLPLSFDYGLNQLTTAFHVGACAVLMNYLLPRDVIRAVARERITGLAAVPPLWIQLADLDWPESVHEHLRYITNSGGAMPAATLASLRAKLPRTKPYLMYGLTEAFRSTYLPPDEIDQRPGSMGKAIPNAEILVVREDGSPCVPDEPGELVHRGVHVSLGYWNDAQKTAERFKPAPGQSPGLPIPEIAVWSGDTVKMDEDGYLYFVGRRDEMIKTSGYRISPTEVEEVVYATQRIAEVAAVGVAHPVLGQAVVLITYTPDHDDETSAVILAECQKRLPAFMVPTRILVRHEPLPRNPNGKIDRKRLGTELEGLFDATEST</sequence>
<dbReference type="GO" id="GO:0016877">
    <property type="term" value="F:ligase activity, forming carbon-sulfur bonds"/>
    <property type="evidence" value="ECO:0007669"/>
    <property type="project" value="UniProtKB-ARBA"/>
</dbReference>
<evidence type="ECO:0000259" key="2">
    <source>
        <dbReference type="Pfam" id="PF13193"/>
    </source>
</evidence>
<dbReference type="InterPro" id="IPR025110">
    <property type="entry name" value="AMP-bd_C"/>
</dbReference>
<evidence type="ECO:0000259" key="1">
    <source>
        <dbReference type="Pfam" id="PF00501"/>
    </source>
</evidence>
<dbReference type="InterPro" id="IPR045851">
    <property type="entry name" value="AMP-bd_C_sf"/>
</dbReference>
<dbReference type="SUPFAM" id="SSF56801">
    <property type="entry name" value="Acetyl-CoA synthetase-like"/>
    <property type="match status" value="1"/>
</dbReference>
<gene>
    <name evidence="3" type="ORF">GJ668_08870</name>
</gene>
<dbReference type="EMBL" id="WNKT01000015">
    <property type="protein sequence ID" value="MTW21210.1"/>
    <property type="molecule type" value="Genomic_DNA"/>
</dbReference>
<evidence type="ECO:0000313" key="3">
    <source>
        <dbReference type="EMBL" id="MTW21210.1"/>
    </source>
</evidence>
<keyword evidence="3" id="KW-0436">Ligase</keyword>
<dbReference type="InterPro" id="IPR017529">
    <property type="entry name" value="AcylCoA_ligase_PEP_1"/>
</dbReference>
<accession>A0A6N8ECI5</accession>
<dbReference type="Proteomes" id="UP000434044">
    <property type="component" value="Unassembled WGS sequence"/>
</dbReference>
<dbReference type="NCBIfam" id="TIGR03098">
    <property type="entry name" value="ligase_PEP_1"/>
    <property type="match status" value="1"/>
</dbReference>
<feature type="domain" description="AMP-dependent synthetase/ligase" evidence="1">
    <location>
        <begin position="11"/>
        <end position="376"/>
    </location>
</feature>
<dbReference type="Pfam" id="PF13193">
    <property type="entry name" value="AMP-binding_C"/>
    <property type="match status" value="1"/>
</dbReference>
<dbReference type="PANTHER" id="PTHR43767:SF10">
    <property type="entry name" value="SURFACTIN SYNTHASE SUBUNIT 1"/>
    <property type="match status" value="1"/>
</dbReference>
<reference evidence="3 4" key="1">
    <citation type="submission" date="2019-11" db="EMBL/GenBank/DDBJ databases">
        <title>Whole-genome sequence of the anaerobic purple sulfur bacterium Allochromatium palmeri DSM 15591.</title>
        <authorList>
            <person name="Kyndt J.A."/>
            <person name="Meyer T.E."/>
        </authorList>
    </citation>
    <scope>NUCLEOTIDE SEQUENCE [LARGE SCALE GENOMIC DNA]</scope>
    <source>
        <strain evidence="3 4">DSM 15591</strain>
    </source>
</reference>
<dbReference type="Gene3D" id="3.30.300.30">
    <property type="match status" value="1"/>
</dbReference>
<comment type="caution">
    <text evidence="3">The sequence shown here is derived from an EMBL/GenBank/DDBJ whole genome shotgun (WGS) entry which is preliminary data.</text>
</comment>
<dbReference type="AlphaFoldDB" id="A0A6N8ECI5"/>
<dbReference type="InterPro" id="IPR000873">
    <property type="entry name" value="AMP-dep_synth/lig_dom"/>
</dbReference>
<feature type="domain" description="AMP-binding enzyme C-terminal" evidence="2">
    <location>
        <begin position="438"/>
        <end position="514"/>
    </location>
</feature>
<name>A0A6N8ECI5_9GAMM</name>
<dbReference type="PROSITE" id="PS00455">
    <property type="entry name" value="AMP_BINDING"/>
    <property type="match status" value="1"/>
</dbReference>
<protein>
    <submittedName>
        <fullName evidence="3">Acyl-CoA ligase (AMP-forming), exosortase A system-associated</fullName>
    </submittedName>
</protein>
<evidence type="ECO:0000313" key="4">
    <source>
        <dbReference type="Proteomes" id="UP000434044"/>
    </source>
</evidence>
<dbReference type="RefSeq" id="WP_155449798.1">
    <property type="nucleotide sequence ID" value="NZ_WNKT01000015.1"/>
</dbReference>
<dbReference type="PANTHER" id="PTHR43767">
    <property type="entry name" value="LONG-CHAIN-FATTY-ACID--COA LIGASE"/>
    <property type="match status" value="1"/>
</dbReference>
<dbReference type="OrthoDB" id="5296889at2"/>
<dbReference type="InterPro" id="IPR020845">
    <property type="entry name" value="AMP-binding_CS"/>
</dbReference>
<organism evidence="3 4">
    <name type="scientific">Allochromatium palmeri</name>
    <dbReference type="NCBI Taxonomy" id="231048"/>
    <lineage>
        <taxon>Bacteria</taxon>
        <taxon>Pseudomonadati</taxon>
        <taxon>Pseudomonadota</taxon>
        <taxon>Gammaproteobacteria</taxon>
        <taxon>Chromatiales</taxon>
        <taxon>Chromatiaceae</taxon>
        <taxon>Allochromatium</taxon>
    </lineage>
</organism>
<dbReference type="Gene3D" id="3.40.50.12780">
    <property type="entry name" value="N-terminal domain of ligase-like"/>
    <property type="match status" value="1"/>
</dbReference>
<keyword evidence="4" id="KW-1185">Reference proteome</keyword>
<dbReference type="InterPro" id="IPR042099">
    <property type="entry name" value="ANL_N_sf"/>
</dbReference>
<proteinExistence type="predicted"/>
<dbReference type="InterPro" id="IPR050237">
    <property type="entry name" value="ATP-dep_AMP-bd_enzyme"/>
</dbReference>